<dbReference type="RefSeq" id="WP_279254251.1">
    <property type="nucleotide sequence ID" value="NZ_SHNP01000010.1"/>
</dbReference>
<dbReference type="Gene3D" id="3.50.50.60">
    <property type="entry name" value="FAD/NAD(P)-binding domain"/>
    <property type="match status" value="1"/>
</dbReference>
<dbReference type="SUPFAM" id="SSF51905">
    <property type="entry name" value="FAD/NAD(P)-binding domain"/>
    <property type="match status" value="1"/>
</dbReference>
<keyword evidence="2" id="KW-1185">Reference proteome</keyword>
<dbReference type="InterPro" id="IPR036188">
    <property type="entry name" value="FAD/NAD-bd_sf"/>
</dbReference>
<name>A0ABT3T180_9GAMM</name>
<gene>
    <name evidence="1" type="ORF">EYC87_18725</name>
</gene>
<dbReference type="Pfam" id="PF13450">
    <property type="entry name" value="NAD_binding_8"/>
    <property type="match status" value="1"/>
</dbReference>
<dbReference type="PROSITE" id="PS51318">
    <property type="entry name" value="TAT"/>
    <property type="match status" value="1"/>
</dbReference>
<dbReference type="EMBL" id="SHNP01000010">
    <property type="protein sequence ID" value="MCX2975620.1"/>
    <property type="molecule type" value="Genomic_DNA"/>
</dbReference>
<evidence type="ECO:0000313" key="1">
    <source>
        <dbReference type="EMBL" id="MCX2975620.1"/>
    </source>
</evidence>
<dbReference type="InterPro" id="IPR006311">
    <property type="entry name" value="TAT_signal"/>
</dbReference>
<dbReference type="Proteomes" id="UP001143307">
    <property type="component" value="Unassembled WGS sequence"/>
</dbReference>
<reference evidence="1" key="1">
    <citation type="submission" date="2019-02" db="EMBL/GenBank/DDBJ databases">
        <authorList>
            <person name="Li S.-H."/>
        </authorList>
    </citation>
    <scope>NUCLEOTIDE SEQUENCE</scope>
    <source>
        <strain evidence="1">IMCC8485</strain>
    </source>
</reference>
<accession>A0ABT3T180</accession>
<organism evidence="1 2">
    <name type="scientific">Candidatus Seongchinamella marina</name>
    <dbReference type="NCBI Taxonomy" id="2518990"/>
    <lineage>
        <taxon>Bacteria</taxon>
        <taxon>Pseudomonadati</taxon>
        <taxon>Pseudomonadota</taxon>
        <taxon>Gammaproteobacteria</taxon>
        <taxon>Cellvibrionales</taxon>
        <taxon>Halieaceae</taxon>
        <taxon>Seongchinamella</taxon>
    </lineage>
</organism>
<protein>
    <submittedName>
        <fullName evidence="1">NAD(P)/FAD-dependent oxidoreductase</fullName>
    </submittedName>
</protein>
<evidence type="ECO:0000313" key="2">
    <source>
        <dbReference type="Proteomes" id="UP001143307"/>
    </source>
</evidence>
<proteinExistence type="predicted"/>
<sequence length="639" mass="69820">MVRPVTRRDFLNGIATGAGGLLLQGYSGTGARAAQSGPTMLSESLSTSYYPPTLTGMRGSHDGSFEVAHALAWRGEKPSQYETLDEHYDLIVVGAGMSGLAAARYYQQKMGPKARILILDNHDDFGGHAKRNEFHQNGRMMLSLGGAQNLESPSGYSNAASNLMKDIGIDDEFVASMAVNTPPDQFLAGDMNAPNGVSLPGPDGHATLAGNWLAIMYGGEGYEDYIRKLPITSNEQDKFIDFFGGKRDFTDDLSLTETWEYINTVSYNRFLLDRVKLDETSLPVMNAMLVHLTGMSGWNLSVLEGITQGGPGIKSLGWLGRTSASIAGAFLGSLLNVKMFPDGNASVARLIVQKLVPAVAPDMQGPKDVAIARFNYDALDRANQATRIRLNSTVVGVREIGGKHVEVDYVQKGQALRVTADHCVMACYNALIPHLCSEMPKAQKEGLRYGVKTPFVYANVQLANGQAYEKLGAQMFQCPHDPFQWVSSAPGMSVGGYEPPRGPDDPMVVFMMNSPMTEGQEQGSGRDQLRMGRHRVYSTPFAAYEQQIRDQLQSMLGRHGFEHERDIRAITVNRIPHGYAYPYLSLDDPDWEKGEAPHEIGRAQFGRISIANTDSEAIALMDAAFDAAWRAIEEQTAGK</sequence>
<comment type="caution">
    <text evidence="1">The sequence shown here is derived from an EMBL/GenBank/DDBJ whole genome shotgun (WGS) entry which is preliminary data.</text>
</comment>